<keyword evidence="2" id="KW-1003">Cell membrane</keyword>
<dbReference type="OrthoDB" id="8962112at2"/>
<accession>A0A4V1EIH9</accession>
<feature type="transmembrane region" description="Helical" evidence="8">
    <location>
        <begin position="231"/>
        <end position="259"/>
    </location>
</feature>
<sequence length="424" mass="46796">MNSISPRKQLVRHERPAVTLPTASPARRQHWLSGERLRNYPVLALICYALFVVIYLYKAVWHPHEYISPLAMDFLPFWSSSYLALHGHAVDAYNLNFLTKIESGAISHPVGILPWLYPPTFLLFVYLFALLPWKIAATLFLGGTYALFIRSIHATLPCRQAILIAAAFPGAALVAISGQNGLLTASLAALGLALLRRRPMMAGICFGLLCMKPHLAVLFPLALLCSRSWRALAALALTAVSMLGVAVLVFGTETLAAFLHNAGMMTSYMETGRVALARIPTVFALAKLAHASSALAYVAQGASALLAAAAVVYAWCRESSYPLRAAALICASLLVSPYLFDYDLAWYGVLIAWYCKYAMDRGWKRCEREWLIVVWLAPLAGVLVVTHVKFQFMPLISAITLWMLIRRIALERREPAILRPSPGE</sequence>
<feature type="transmembrane region" description="Helical" evidence="8">
    <location>
        <begin position="123"/>
        <end position="149"/>
    </location>
</feature>
<evidence type="ECO:0000256" key="3">
    <source>
        <dbReference type="ARBA" id="ARBA00022679"/>
    </source>
</evidence>
<comment type="similarity">
    <text evidence="7">Belongs to the glycosyltransferase 87 family.</text>
</comment>
<evidence type="ECO:0000256" key="2">
    <source>
        <dbReference type="ARBA" id="ARBA00022475"/>
    </source>
</evidence>
<proteinExistence type="inferred from homology"/>
<keyword evidence="3" id="KW-0808">Transferase</keyword>
<feature type="transmembrane region" description="Helical" evidence="8">
    <location>
        <begin position="392"/>
        <end position="409"/>
    </location>
</feature>
<dbReference type="KEGG" id="tvl:FAZ95_33035"/>
<evidence type="ECO:0000256" key="6">
    <source>
        <dbReference type="ARBA" id="ARBA00023136"/>
    </source>
</evidence>
<keyword evidence="6 8" id="KW-0472">Membrane</keyword>
<dbReference type="Pfam" id="PF09594">
    <property type="entry name" value="GT87"/>
    <property type="match status" value="1"/>
</dbReference>
<evidence type="ECO:0000256" key="4">
    <source>
        <dbReference type="ARBA" id="ARBA00022692"/>
    </source>
</evidence>
<evidence type="ECO:0000256" key="5">
    <source>
        <dbReference type="ARBA" id="ARBA00022989"/>
    </source>
</evidence>
<keyword evidence="5 8" id="KW-1133">Transmembrane helix</keyword>
<organism evidence="9 10">
    <name type="scientific">Trinickia violacea</name>
    <dbReference type="NCBI Taxonomy" id="2571746"/>
    <lineage>
        <taxon>Bacteria</taxon>
        <taxon>Pseudomonadati</taxon>
        <taxon>Pseudomonadota</taxon>
        <taxon>Betaproteobacteria</taxon>
        <taxon>Burkholderiales</taxon>
        <taxon>Burkholderiaceae</taxon>
        <taxon>Trinickia</taxon>
    </lineage>
</organism>
<feature type="transmembrane region" description="Helical" evidence="8">
    <location>
        <begin position="161"/>
        <end position="194"/>
    </location>
</feature>
<dbReference type="GO" id="GO:0016758">
    <property type="term" value="F:hexosyltransferase activity"/>
    <property type="evidence" value="ECO:0007669"/>
    <property type="project" value="InterPro"/>
</dbReference>
<dbReference type="AlphaFoldDB" id="A0A4V1EIH9"/>
<dbReference type="RefSeq" id="WP_137336599.1">
    <property type="nucleotide sequence ID" value="NZ_CP040078.1"/>
</dbReference>
<feature type="transmembrane region" description="Helical" evidence="8">
    <location>
        <begin position="294"/>
        <end position="316"/>
    </location>
</feature>
<gene>
    <name evidence="9" type="ORF">FAZ95_33035</name>
</gene>
<dbReference type="EMBL" id="CP040078">
    <property type="protein sequence ID" value="QCP53830.1"/>
    <property type="molecule type" value="Genomic_DNA"/>
</dbReference>
<evidence type="ECO:0000256" key="8">
    <source>
        <dbReference type="SAM" id="Phobius"/>
    </source>
</evidence>
<evidence type="ECO:0000313" key="10">
    <source>
        <dbReference type="Proteomes" id="UP000298656"/>
    </source>
</evidence>
<protein>
    <submittedName>
        <fullName evidence="9">DUF2029 domain-containing protein</fullName>
    </submittedName>
</protein>
<evidence type="ECO:0000313" key="9">
    <source>
        <dbReference type="EMBL" id="QCP53830.1"/>
    </source>
</evidence>
<dbReference type="InterPro" id="IPR018584">
    <property type="entry name" value="GT87"/>
</dbReference>
<evidence type="ECO:0000256" key="1">
    <source>
        <dbReference type="ARBA" id="ARBA00004651"/>
    </source>
</evidence>
<feature type="transmembrane region" description="Helical" evidence="8">
    <location>
        <begin position="200"/>
        <end position="224"/>
    </location>
</feature>
<keyword evidence="4 8" id="KW-0812">Transmembrane</keyword>
<comment type="subcellular location">
    <subcellularLocation>
        <location evidence="1">Cell membrane</location>
        <topology evidence="1">Multi-pass membrane protein</topology>
    </subcellularLocation>
</comment>
<keyword evidence="10" id="KW-1185">Reference proteome</keyword>
<dbReference type="Proteomes" id="UP000298656">
    <property type="component" value="Chromosome 2"/>
</dbReference>
<feature type="transmembrane region" description="Helical" evidence="8">
    <location>
        <begin position="323"/>
        <end position="340"/>
    </location>
</feature>
<evidence type="ECO:0000256" key="7">
    <source>
        <dbReference type="ARBA" id="ARBA00024033"/>
    </source>
</evidence>
<reference evidence="9 10" key="1">
    <citation type="submission" date="2019-05" db="EMBL/GenBank/DDBJ databases">
        <title>Burkholderia sp. DHOD12, isolated from subtropical forest soil.</title>
        <authorList>
            <person name="Gao Z.-H."/>
            <person name="Qiu L.-H."/>
        </authorList>
    </citation>
    <scope>NUCLEOTIDE SEQUENCE [LARGE SCALE GENOMIC DNA]</scope>
    <source>
        <strain evidence="9 10">DHOD12</strain>
    </source>
</reference>
<dbReference type="GO" id="GO:0005886">
    <property type="term" value="C:plasma membrane"/>
    <property type="evidence" value="ECO:0007669"/>
    <property type="project" value="UniProtKB-SubCell"/>
</dbReference>
<name>A0A4V1EIH9_9BURK</name>
<feature type="transmembrane region" description="Helical" evidence="8">
    <location>
        <begin position="37"/>
        <end position="57"/>
    </location>
</feature>